<dbReference type="Pfam" id="PF01825">
    <property type="entry name" value="GPS"/>
    <property type="match status" value="1"/>
</dbReference>
<evidence type="ECO:0000256" key="4">
    <source>
        <dbReference type="ARBA" id="ARBA00022692"/>
    </source>
</evidence>
<evidence type="ECO:0000256" key="7">
    <source>
        <dbReference type="ARBA" id="ARBA00023069"/>
    </source>
</evidence>
<dbReference type="InterPro" id="IPR001024">
    <property type="entry name" value="PLAT/LH2_dom"/>
</dbReference>
<evidence type="ECO:0000256" key="10">
    <source>
        <dbReference type="PIRSR" id="PIRSR603915-2"/>
    </source>
</evidence>
<dbReference type="PROSITE" id="PS50093">
    <property type="entry name" value="PKD"/>
    <property type="match status" value="3"/>
</dbReference>
<dbReference type="FunFam" id="2.60.60.20:FF:000022">
    <property type="entry name" value="Uncharacterized protein"/>
    <property type="match status" value="1"/>
</dbReference>
<dbReference type="Pfam" id="PF01477">
    <property type="entry name" value="PLAT"/>
    <property type="match status" value="1"/>
</dbReference>
<dbReference type="CDD" id="cd01752">
    <property type="entry name" value="PLAT_polycystin"/>
    <property type="match status" value="1"/>
</dbReference>
<evidence type="ECO:0000313" key="17">
    <source>
        <dbReference type="EMBL" id="CAL1538860.1"/>
    </source>
</evidence>
<feature type="disulfide bond" evidence="10">
    <location>
        <begin position="2950"/>
        <end position="2963"/>
    </location>
</feature>
<dbReference type="EMBL" id="CAXITT010000315">
    <property type="protein sequence ID" value="CAL1538860.1"/>
    <property type="molecule type" value="Genomic_DNA"/>
</dbReference>
<dbReference type="InterPro" id="IPR013783">
    <property type="entry name" value="Ig-like_fold"/>
</dbReference>
<dbReference type="Pfam" id="PF00801">
    <property type="entry name" value="PKD"/>
    <property type="match status" value="2"/>
</dbReference>
<dbReference type="Pfam" id="PF20519">
    <property type="entry name" value="Polycystin_dom"/>
    <property type="match status" value="1"/>
</dbReference>
<feature type="transmembrane region" description="Helical" evidence="13">
    <location>
        <begin position="3230"/>
        <end position="3253"/>
    </location>
</feature>
<feature type="transmembrane region" description="Helical" evidence="13">
    <location>
        <begin position="2841"/>
        <end position="2860"/>
    </location>
</feature>
<keyword evidence="8 13" id="KW-0472">Membrane</keyword>
<gene>
    <name evidence="17" type="ORF">GSLYS_00012681001</name>
</gene>
<evidence type="ECO:0000256" key="9">
    <source>
        <dbReference type="ARBA" id="ARBA00023180"/>
    </source>
</evidence>
<protein>
    <submittedName>
        <fullName evidence="17">Uncharacterized protein</fullName>
    </submittedName>
</protein>
<dbReference type="InterPro" id="IPR051223">
    <property type="entry name" value="Polycystin"/>
</dbReference>
<comment type="caution">
    <text evidence="17">The sequence shown here is derived from an EMBL/GenBank/DDBJ whole genome shotgun (WGS) entry which is preliminary data.</text>
</comment>
<dbReference type="GO" id="GO:0005929">
    <property type="term" value="C:cilium"/>
    <property type="evidence" value="ECO:0007669"/>
    <property type="project" value="UniProtKB-SubCell"/>
</dbReference>
<evidence type="ECO:0000313" key="18">
    <source>
        <dbReference type="Proteomes" id="UP001497497"/>
    </source>
</evidence>
<dbReference type="InterPro" id="IPR046338">
    <property type="entry name" value="GAIN_dom_sf"/>
</dbReference>
<dbReference type="InterPro" id="IPR003915">
    <property type="entry name" value="PKD_2"/>
</dbReference>
<dbReference type="InterPro" id="IPR013122">
    <property type="entry name" value="PKD1_2_channel"/>
</dbReference>
<dbReference type="GO" id="GO:0050982">
    <property type="term" value="P:detection of mechanical stimulus"/>
    <property type="evidence" value="ECO:0007669"/>
    <property type="project" value="TreeGrafter"/>
</dbReference>
<evidence type="ECO:0000256" key="2">
    <source>
        <dbReference type="ARBA" id="ARBA00004651"/>
    </source>
</evidence>
<organism evidence="17 18">
    <name type="scientific">Lymnaea stagnalis</name>
    <name type="common">Great pond snail</name>
    <name type="synonym">Helix stagnalis</name>
    <dbReference type="NCBI Taxonomy" id="6523"/>
    <lineage>
        <taxon>Eukaryota</taxon>
        <taxon>Metazoa</taxon>
        <taxon>Spiralia</taxon>
        <taxon>Lophotrochozoa</taxon>
        <taxon>Mollusca</taxon>
        <taxon>Gastropoda</taxon>
        <taxon>Heterobranchia</taxon>
        <taxon>Euthyneura</taxon>
        <taxon>Panpulmonata</taxon>
        <taxon>Hygrophila</taxon>
        <taxon>Lymnaeoidea</taxon>
        <taxon>Lymnaeidae</taxon>
        <taxon>Lymnaea</taxon>
    </lineage>
</organism>
<dbReference type="PRINTS" id="PR01433">
    <property type="entry name" value="POLYCYSTIN2"/>
</dbReference>
<feature type="transmembrane region" description="Helical" evidence="13">
    <location>
        <begin position="2337"/>
        <end position="2355"/>
    </location>
</feature>
<dbReference type="SMART" id="SM00308">
    <property type="entry name" value="LH2"/>
    <property type="match status" value="1"/>
</dbReference>
<dbReference type="InterPro" id="IPR046791">
    <property type="entry name" value="Polycystin_dom"/>
</dbReference>
<feature type="region of interest" description="Disordered" evidence="12">
    <location>
        <begin position="2656"/>
        <end position="2695"/>
    </location>
</feature>
<dbReference type="InterPro" id="IPR035986">
    <property type="entry name" value="PKD_dom_sf"/>
</dbReference>
<dbReference type="GO" id="GO:0005886">
    <property type="term" value="C:plasma membrane"/>
    <property type="evidence" value="ECO:0007669"/>
    <property type="project" value="UniProtKB-SubCell"/>
</dbReference>
<dbReference type="PANTHER" id="PTHR10877">
    <property type="entry name" value="POLYCYSTIN FAMILY MEMBER"/>
    <property type="match status" value="1"/>
</dbReference>
<dbReference type="GO" id="GO:0005509">
    <property type="term" value="F:calcium ion binding"/>
    <property type="evidence" value="ECO:0007669"/>
    <property type="project" value="InterPro"/>
</dbReference>
<keyword evidence="7" id="KW-0969">Cilium</keyword>
<comment type="subcellular location">
    <subcellularLocation>
        <location evidence="2">Cell membrane</location>
        <topology evidence="2">Multi-pass membrane protein</topology>
    </subcellularLocation>
    <subcellularLocation>
        <location evidence="1">Cell projection</location>
        <location evidence="1">Cilium</location>
    </subcellularLocation>
</comment>
<feature type="domain" description="PLAT" evidence="15">
    <location>
        <begin position="2380"/>
        <end position="2499"/>
    </location>
</feature>
<feature type="transmembrane region" description="Helical" evidence="13">
    <location>
        <begin position="2588"/>
        <end position="2609"/>
    </location>
</feature>
<keyword evidence="18" id="KW-1185">Reference proteome</keyword>
<dbReference type="Gene3D" id="2.60.40.10">
    <property type="entry name" value="Immunoglobulins"/>
    <property type="match status" value="2"/>
</dbReference>
<dbReference type="FunFam" id="1.10.287.70:FF:000086">
    <property type="entry name" value="Polycystic kidney disease 2"/>
    <property type="match status" value="1"/>
</dbReference>
<feature type="domain" description="PKD" evidence="14">
    <location>
        <begin position="463"/>
        <end position="525"/>
    </location>
</feature>
<evidence type="ECO:0000259" key="15">
    <source>
        <dbReference type="PROSITE" id="PS50095"/>
    </source>
</evidence>
<dbReference type="SUPFAM" id="SSF49299">
    <property type="entry name" value="PKD domain"/>
    <property type="match status" value="6"/>
</dbReference>
<dbReference type="SUPFAM" id="SSF49723">
    <property type="entry name" value="Lipase/lipooxygenase domain (PLAT/LH2 domain)"/>
    <property type="match status" value="1"/>
</dbReference>
<keyword evidence="7" id="KW-0966">Cell projection</keyword>
<proteinExistence type="inferred from homology"/>
<evidence type="ECO:0000256" key="8">
    <source>
        <dbReference type="ARBA" id="ARBA00023136"/>
    </source>
</evidence>
<dbReference type="PROSITE" id="PS51212">
    <property type="entry name" value="WSC"/>
    <property type="match status" value="1"/>
</dbReference>
<evidence type="ECO:0000256" key="12">
    <source>
        <dbReference type="SAM" id="MobiDB-lite"/>
    </source>
</evidence>
<dbReference type="InterPro" id="IPR036392">
    <property type="entry name" value="PLAT/LH2_dom_sf"/>
</dbReference>
<dbReference type="Gene3D" id="1.10.287.70">
    <property type="match status" value="1"/>
</dbReference>
<feature type="transmembrane region" description="Helical" evidence="13">
    <location>
        <begin position="3093"/>
        <end position="3120"/>
    </location>
</feature>
<evidence type="ECO:0000256" key="1">
    <source>
        <dbReference type="ARBA" id="ARBA00004138"/>
    </source>
</evidence>
<evidence type="ECO:0000259" key="16">
    <source>
        <dbReference type="PROSITE" id="PS51212"/>
    </source>
</evidence>
<keyword evidence="6 13" id="KW-1133">Transmembrane helix</keyword>
<dbReference type="Proteomes" id="UP001497497">
    <property type="component" value="Unassembled WGS sequence"/>
</dbReference>
<dbReference type="GO" id="GO:0005262">
    <property type="term" value="F:calcium channel activity"/>
    <property type="evidence" value="ECO:0007669"/>
    <property type="project" value="TreeGrafter"/>
</dbReference>
<dbReference type="SMART" id="SM00303">
    <property type="entry name" value="GPS"/>
    <property type="match status" value="1"/>
</dbReference>
<feature type="transmembrane region" description="Helical" evidence="13">
    <location>
        <begin position="2545"/>
        <end position="2563"/>
    </location>
</feature>
<feature type="transmembrane region" description="Helical" evidence="13">
    <location>
        <begin position="3190"/>
        <end position="3210"/>
    </location>
</feature>
<reference evidence="17 18" key="1">
    <citation type="submission" date="2024-04" db="EMBL/GenBank/DDBJ databases">
        <authorList>
            <consortium name="Genoscope - CEA"/>
            <person name="William W."/>
        </authorList>
    </citation>
    <scope>NUCLEOTIDE SEQUENCE [LARGE SCALE GENOMIC DNA]</scope>
</reference>
<dbReference type="Gene3D" id="2.60.220.50">
    <property type="match status" value="1"/>
</dbReference>
<dbReference type="PROSITE" id="PS50095">
    <property type="entry name" value="PLAT"/>
    <property type="match status" value="1"/>
</dbReference>
<sequence>VTAGKFCYCANSLPAVSPVADANCNVPCVGDTGQTCGGAKHVSVYQATQRISGLTIVDNFTLPRSTIPRVTTPVTIELKVDNGSEINYKLDYDDGAGRTAPNASSMLSRTYNVPGEYFVKVYASNANQTAQEQVVATTVRVDAPPGESEVTCEPVFATYEFGICTYVIWWGTSLKVNLTVSSLVETFAIEDPPLSLAGPAFQTKGVNPGNSVAAVYVMHASEFSVTGKIIGWEIFVDVLGSKTMTIMKPVCTTGNYCYSKNTCSSSPCESSTSRATTCPVNEQFCGQASKCYPGCATAVSRYASPPTGYEIVSTATVTASSTGYQYIPEATVIKVSPGYVLGLRQDAGAAVLGRTTSAADTDDTMFPSGTTVFTLSAGTSTLVRHAIKAVASAGSKVHLPFRFESAGNFVLNAVATSRTLGPQATVSVHTSVVVLDGVNATILTSPTYSKTGSPVTFTVEPHTGSDVFYNWTISDGTTVVQSRNRSIQHTFTTKGVYDVNVTTYNGVSDKSNGTTIYVQNEITSVTLTSQPTVRGLNTTVLISVANGSNYTCTYNYGDNTLPGTSGLIADPLINATKAHTYATTGTFNLNVTCANDVSNASASLDVKVQDSVTNLRLILAGANRNQDFYIEWIVDAGTDLTFTLVFDGKPLTMSHLNITCTLSDFTRVSSNRWRSDLQPGRQAAIVPLTLTASNDVSYAVIETNFTILTAIVNPRFNTTATGNITSHVPITFFANVDAGSDVNITVDYGDTTFDNYLQPQDTDWPGPRTFTHTFLNGGRFQVTATFRNAGGVHTRSVVILILVGVGVIDCDLDEYALYHPPAYVNLTFLAPSLPTEPTLTLNWGEPTSRDIRPALTLNQPYPYTYRDTGTFNVTARLENLMGSKTCTKPITVVEKLAGPAFILPFTKAAVGLPFVFQFCLFRGPRGSLCNLTYHFNDSSSPVVIQRQGEGKDGCDLQSVTYTSLSTNTLSVTATSPLETVSLSVTVAVINGIKDADVAVTVTNSNVSFTALTSFTVSYTGAVQPDGAFVRFEYGDGYVNDRQAFGASSYVYKKDGIFSTNVTVYNDASSVTKTVQVGVFKNFLNLRVQAYYLADIPFNAMTFGFNNASIVYPQNKPIYFWVTDDNKGTYMSVRWQYFKIMAEYSSSDEEISYISSEDETSTDTYTIAITARNPLHTASIAPKTIQLLELVQGFSLTEAKSQVRANENKTLLLGFNKTGTDTCVYVDYGDGLLQIFSDVLAACTLSKFSNVSASDKHKLSGLTSIDHIYGSEGYYEVRATAMNAQSQESVVLGFSISGLDCSKPSVNIHNRKVYFTNPEVYKKSERVAVRGLTNIKCVNTYDNVKSWKIEKIDELYDTVTSNISLTGVDTTKAELNLPARFLDLGLYKIHYTMTMDGAFGGVRFASTTHTYIKIVKTDLIGVMVQGGVTEIQRGTLQTLTLEPAKFSIDPDEDPKLSQVGLTTRNWTCRISGTNSNLGCTEAGFSPTSQTQNLNIGLMQLKTYQISVSLYKDTRETGADIFVTVINGDPPKSSISPAVGSVYYQMSDGYKVLKSSRVALDCDCSNCAGPSISYEWTVFLYDYRWPNGWRPLGEDDLHGRVSVQASKQISIEASLFETFNATRMRAECLITQGGMTGKVATNLQINNPPIPGNCTVSPYSRTITTESVWTLQVDGWYDEDGLQEYQFFIHTDNSTVDKQITSVKTDSGRYTLNVSLSEGPDYLNYTQTIIVKVRDTLGAIYTMNCGSVVVLPMPLSDIRALARDIKQNQLHELKKMFAEGDQKTCSEKATSIMSLLNSDSKQSRTEYAGMKVASNFANTMFGLNDADRPAFMAVNSSAYLEMIEYKKESERDDRAAVRRSLITEMTKLETKSVIAIQQVSSFFAEATIYSDEIDQSSQVRALESMTDFMLDENNIDKVPSEDIEIAIANGVAAIGGILDAAGNNGFFGTLTELDQATEDPLWSDYDTSIAALGGEDGRSIESCFNHAFFCAEMVREKAIRTMDKQIQCFSRYSVPGQAFEVNSLKMKMLMEKTDISNMQGKEVTAPGTQAGVVLPNITFISGASGSDPVVVSLSQSTNHPLRYSKAANSISSTSNFVSINLYKGDNTKLDVANLKEPVKVTIPRDINMEKPKYLTVKPMIPSWSTLMNIVVNINNTQSSLHLDFKEIEGRQFLLVIKMGKLANIANETDFDDCDMVFLMPANMSGDVDDKERFRFQLDNTVLGSFTGTLAVGIRELNYTEFDMDVSQGCLSLPRYDNGSDYFNGDFSLRQYVTQCLAISDSDSDWSTDGCVVGKETDVVNTVCYCTHLTTFAGGWVVVPNTIDWSYVFANADFLSNPTIYITVMVTALLYLIGAVWARLRDKKMSQQLGIAPLADNDPSDRYFYEVLVCTGMRRNAGTDSQVCFVLSGEDDESDVRAFTDSKRKIFRRGQVDGFLMAVPRPLGYLNFMRIWHDNSGRGKFASWYLNYIVVRDVQTDVKQVFIANKWLAVEEDDGQVDRVIPVATQEQLGDFSYQFGERSRKNLIDGHLWFSVVARPPQSRFTCLQRVSCCLCLLYVSMLANAMFYRTASTDESSSKTFSFGPFSVSPEQIFIGVISNLIVFPVNFLLIYLFRKARPHHKRPSRIDLAIKEVCEQSKQASINDIKPEVSSIFSVSKTPTFPKDPYRPGTADSRPGTAMSSTSTEQLTERKKKVKSGSGGDCQIHDITFELPWYFTIIAWVLLWVITLGSVVMVIFYGISFKDETCRKWITSLLVSFFTSVFITQPIKVFLFAVVLSIIFKNPKDEEEDEEDDEELPNIDPESELLHNEVMGAAKPKKIGYKPPDPQVLEKIRATRLKEIQMWAIIREVVIYAFFLWILMLISYRQLGAGNFLYKDTMKRVFIDSVQTDADFETLRNTDDFWVWATSGLVNGIRAGAYYNDYPPLKLRAYINDKVSRILGYATMRQLRIKPAQCEVPDQVEGLVSECNVKYEMFNQEEKSFKVGWLPMGPNDTIHDTRPEYTYTTADALDGYPYWGTLSWYSGGGYVVPLVGSKEELIGNLTQLKQERWVDRYTRAVFVEFTTYNPQVNLFAISTILAEFHPSGGVVTSYRFEPAMLLPYMTSAMLFQLVCEVVYILFTAFFIIRELRELIKTRLSYFMHFWNLVEIGIIAMSLSAIVIFFYRLYKTNDLTKAFKESNGNGYVKFQYVGYWNEMFSYMIGFLVFLATLKFLKLLRFNKKISMLSATLEHSAKALLHFGIIFLIVFMAFAQLFYLTFMHIDIEYATFISSVVSSVLMMMGKFDMYAMVMAEPILSQVFVLLYVLTVSFIIVNIFVSILNETFAVVREDISKQGNDFEIVDFMMLRFKKWTGISQSEDPAETKADPLSDLTKESLSKGDGQMTRDHVQDFPDRIERLLKSISSVY</sequence>
<keyword evidence="4 13" id="KW-0812">Transmembrane</keyword>
<feature type="transmembrane region" description="Helical" evidence="13">
    <location>
        <begin position="2709"/>
        <end position="2733"/>
    </location>
</feature>
<feature type="compositionally biased region" description="Basic and acidic residues" evidence="12">
    <location>
        <begin position="3354"/>
        <end position="3379"/>
    </location>
</feature>
<accession>A0AAV2I2I0</accession>
<feature type="domain" description="PKD" evidence="14">
    <location>
        <begin position="546"/>
        <end position="615"/>
    </location>
</feature>
<keyword evidence="9" id="KW-0325">Glycoprotein</keyword>
<dbReference type="SMART" id="SM00089">
    <property type="entry name" value="PKD"/>
    <property type="match status" value="6"/>
</dbReference>
<evidence type="ECO:0000256" key="6">
    <source>
        <dbReference type="ARBA" id="ARBA00022989"/>
    </source>
</evidence>
<feature type="domain" description="WSC" evidence="16">
    <location>
        <begin position="1"/>
        <end position="48"/>
    </location>
</feature>
<comment type="caution">
    <text evidence="11">Lacks conserved residue(s) required for the propagation of feature annotation.</text>
</comment>
<dbReference type="InterPro" id="IPR022409">
    <property type="entry name" value="PKD/Chitinase_dom"/>
</dbReference>
<dbReference type="CDD" id="cd00146">
    <property type="entry name" value="PKD"/>
    <property type="match status" value="1"/>
</dbReference>
<feature type="transmembrane region" description="Helical" evidence="13">
    <location>
        <begin position="3292"/>
        <end position="3313"/>
    </location>
</feature>
<evidence type="ECO:0000256" key="3">
    <source>
        <dbReference type="ARBA" id="ARBA00007200"/>
    </source>
</evidence>
<evidence type="ECO:0000256" key="13">
    <source>
        <dbReference type="SAM" id="Phobius"/>
    </source>
</evidence>
<evidence type="ECO:0000256" key="11">
    <source>
        <dbReference type="PROSITE-ProRule" id="PRU00152"/>
    </source>
</evidence>
<dbReference type="Pfam" id="PF08016">
    <property type="entry name" value="PKD_channel"/>
    <property type="match status" value="1"/>
</dbReference>
<name>A0AAV2I2I0_LYMST</name>
<feature type="non-terminal residue" evidence="17">
    <location>
        <position position="1"/>
    </location>
</feature>
<comment type="similarity">
    <text evidence="3">Belongs to the polycystin family.</text>
</comment>
<dbReference type="InterPro" id="IPR000203">
    <property type="entry name" value="GPS"/>
</dbReference>
<dbReference type="InterPro" id="IPR042060">
    <property type="entry name" value="PLAT_polycystin1"/>
</dbReference>
<evidence type="ECO:0000256" key="5">
    <source>
        <dbReference type="ARBA" id="ARBA00022729"/>
    </source>
</evidence>
<evidence type="ECO:0000259" key="14">
    <source>
        <dbReference type="PROSITE" id="PS50093"/>
    </source>
</evidence>
<dbReference type="InterPro" id="IPR000601">
    <property type="entry name" value="PKD_dom"/>
</dbReference>
<dbReference type="PANTHER" id="PTHR10877:SF150">
    <property type="entry name" value="REJ DOMAIN-CONTAINING PROTEIN"/>
    <property type="match status" value="1"/>
</dbReference>
<feature type="transmembrane region" description="Helical" evidence="13">
    <location>
        <begin position="3140"/>
        <end position="3161"/>
    </location>
</feature>
<dbReference type="Gene3D" id="2.60.60.20">
    <property type="entry name" value="PLAT/LH2 domain"/>
    <property type="match status" value="1"/>
</dbReference>
<feature type="domain" description="PKD" evidence="14">
    <location>
        <begin position="82"/>
        <end position="126"/>
    </location>
</feature>
<feature type="transmembrane region" description="Helical" evidence="13">
    <location>
        <begin position="2745"/>
        <end position="2776"/>
    </location>
</feature>
<keyword evidence="5" id="KW-0732">Signal</keyword>
<dbReference type="InterPro" id="IPR002889">
    <property type="entry name" value="WSC_carb-bd"/>
</dbReference>
<feature type="non-terminal residue" evidence="17">
    <location>
        <position position="3399"/>
    </location>
</feature>
<feature type="region of interest" description="Disordered" evidence="12">
    <location>
        <begin position="3351"/>
        <end position="3379"/>
    </location>
</feature>